<sequence length="324" mass="34732">MALSDLAVYSEYAYSSFSEVLQQQVNLFNQASGGTIQLQAAAHQGDFSDVAFFAKIAGGTVRRRNAYGSGTVSEKTLAHLVDTMVKVASGTPPIRIDPGQFKWIQQNPEVAGVALGQQLAVDTLADMLNTGLGATVAAIGTQASNVHDITAATAPADLMSFIAQADAAAKYGDMSNRIQAWVMHSKPMHNLYANALTNAERLFVYGTVNVLRDPFGRLLIMTDSPNLVTTGTPNVYNTLGLVPGALMLDQNNDFTANEETKNGNENIVRTYQAEWSYELGIMGFSWDKANGGKSPNDAALLTGTNWDKYATSNKDLAGVLLKSH</sequence>
<dbReference type="EMBL" id="ON189042">
    <property type="protein sequence ID" value="URA06796.1"/>
    <property type="molecule type" value="Genomic_DNA"/>
</dbReference>
<proteinExistence type="predicted"/>
<protein>
    <submittedName>
        <fullName evidence="1">Major capsid protein</fullName>
    </submittedName>
</protein>
<evidence type="ECO:0000313" key="1">
    <source>
        <dbReference type="EMBL" id="URA06796.1"/>
    </source>
</evidence>
<accession>A0A9E7E1F7</accession>
<evidence type="ECO:0000313" key="2">
    <source>
        <dbReference type="Proteomes" id="UP001056479"/>
    </source>
</evidence>
<dbReference type="Pfam" id="PF20036">
    <property type="entry name" value="Gp13-like"/>
    <property type="match status" value="1"/>
</dbReference>
<name>A0A9E7E1F7_9CAUD</name>
<dbReference type="Proteomes" id="UP001056479">
    <property type="component" value="Segment"/>
</dbReference>
<gene>
    <name evidence="1" type="ORF">Langgrundblatt1_BL10031</name>
</gene>
<dbReference type="InterPro" id="IPR045404">
    <property type="entry name" value="Gp13-like"/>
</dbReference>
<keyword evidence="2" id="KW-1185">Reference proteome</keyword>
<organism evidence="1 2">
    <name type="scientific">Xanthomonas phage Langgrundblatt1</name>
    <dbReference type="NCBI Taxonomy" id="2939128"/>
    <lineage>
        <taxon>Viruses</taxon>
        <taxon>Duplodnaviria</taxon>
        <taxon>Heunggongvirae</taxon>
        <taxon>Uroviricota</taxon>
        <taxon>Caudoviricetes</taxon>
        <taxon>Stanbaylleyvirinae</taxon>
        <taxon>Shirevirus</taxon>
        <taxon>Shirevirus langgrundblatt1</taxon>
    </lineage>
</organism>
<reference evidence="1" key="1">
    <citation type="journal article" date="2022" name="Viruses">
        <title>Isolation of novel Xanthomonas phages for the plant pathogens X. translucens and X. campestris.</title>
        <authorList>
            <person name="Erdrich S.H."/>
            <person name="Sharma V."/>
            <person name="Schurr U."/>
            <person name="Arsova B."/>
            <person name="Frunzke J."/>
        </authorList>
    </citation>
    <scope>NUCLEOTIDE SEQUENCE</scope>
</reference>